<feature type="compositionally biased region" description="Low complexity" evidence="1">
    <location>
        <begin position="38"/>
        <end position="51"/>
    </location>
</feature>
<dbReference type="Gene3D" id="1.20.1440.260">
    <property type="match status" value="1"/>
</dbReference>
<proteinExistence type="predicted"/>
<sequence>MLIFWRCFKDERHVHDAVKRDDTKPTTPATPDKPAPSSPATTVAPSPSSSTLDPRTQTFSTLLSDPTLQHMLASKSLQHHLVIINQFLTDPQFAGEHTAEGRRAVALKKLRELRAGGVESNSEVEEFVVYVLEMMEKGGV</sequence>
<evidence type="ECO:0000313" key="3">
    <source>
        <dbReference type="Proteomes" id="UP001498771"/>
    </source>
</evidence>
<dbReference type="GeneID" id="90040294"/>
<dbReference type="Proteomes" id="UP001498771">
    <property type="component" value="Unassembled WGS sequence"/>
</dbReference>
<protein>
    <submittedName>
        <fullName evidence="2">Uncharacterized protein</fullName>
    </submittedName>
</protein>
<evidence type="ECO:0000313" key="2">
    <source>
        <dbReference type="EMBL" id="KAK7205194.1"/>
    </source>
</evidence>
<organism evidence="2 3">
    <name type="scientific">Myxozyma melibiosi</name>
    <dbReference type="NCBI Taxonomy" id="54550"/>
    <lineage>
        <taxon>Eukaryota</taxon>
        <taxon>Fungi</taxon>
        <taxon>Dikarya</taxon>
        <taxon>Ascomycota</taxon>
        <taxon>Saccharomycotina</taxon>
        <taxon>Lipomycetes</taxon>
        <taxon>Lipomycetales</taxon>
        <taxon>Lipomycetaceae</taxon>
        <taxon>Myxozyma</taxon>
    </lineage>
</organism>
<name>A0ABR1F5S2_9ASCO</name>
<dbReference type="RefSeq" id="XP_064768227.1">
    <property type="nucleotide sequence ID" value="XM_064914782.1"/>
</dbReference>
<evidence type="ECO:0000256" key="1">
    <source>
        <dbReference type="SAM" id="MobiDB-lite"/>
    </source>
</evidence>
<comment type="caution">
    <text evidence="2">The sequence shown here is derived from an EMBL/GenBank/DDBJ whole genome shotgun (WGS) entry which is preliminary data.</text>
</comment>
<gene>
    <name evidence="2" type="ORF">BZA70DRAFT_304827</name>
</gene>
<reference evidence="2 3" key="1">
    <citation type="submission" date="2024-03" db="EMBL/GenBank/DDBJ databases">
        <title>Genome-scale model development and genomic sequencing of the oleaginous clade Lipomyces.</title>
        <authorList>
            <consortium name="Lawrence Berkeley National Laboratory"/>
            <person name="Czajka J.J."/>
            <person name="Han Y."/>
            <person name="Kim J."/>
            <person name="Mondo S.J."/>
            <person name="Hofstad B.A."/>
            <person name="Robles A."/>
            <person name="Haridas S."/>
            <person name="Riley R."/>
            <person name="LaButti K."/>
            <person name="Pangilinan J."/>
            <person name="Andreopoulos W."/>
            <person name="Lipzen A."/>
            <person name="Yan J."/>
            <person name="Wang M."/>
            <person name="Ng V."/>
            <person name="Grigoriev I.V."/>
            <person name="Spatafora J.W."/>
            <person name="Magnuson J.K."/>
            <person name="Baker S.E."/>
            <person name="Pomraning K.R."/>
        </authorList>
    </citation>
    <scope>NUCLEOTIDE SEQUENCE [LARGE SCALE GENOMIC DNA]</scope>
    <source>
        <strain evidence="2 3">Phaff 52-87</strain>
    </source>
</reference>
<accession>A0ABR1F5S2</accession>
<dbReference type="EMBL" id="JBBJBU010000006">
    <property type="protein sequence ID" value="KAK7205194.1"/>
    <property type="molecule type" value="Genomic_DNA"/>
</dbReference>
<feature type="region of interest" description="Disordered" evidence="1">
    <location>
        <begin position="16"/>
        <end position="57"/>
    </location>
</feature>
<keyword evidence="3" id="KW-1185">Reference proteome</keyword>